<sequence>MKKLASVFLMLSMVLAVGCGSEEATAPEVVVEETVVEDEVATGEVAPEDAGEDEAVAEVAPEDAGEDEAVAEVASEETTPEEAVAEVAPEEATPEEAVAEDAPEEATPEEAIKTTYVKQVKGFGGELEVETEIVDGKIVSVTVLNHSETAGIGEPATTEMPARIVEKQSYMVDGVTGATSTSNAIKEAVRLSLEESGADLSKYEVAPEEVVLTQAETETTDVVIVGAGMSGLMAAYEIYETDPDVNFIVVEKLDKIGGSIYGTSGVMYAGDSFAHEATGTEPSTSQDILEWFEEATGEDLNDDVIHTVFSQSRSEETVDMLAEYGAPFLDTLELTTPYNEKLHYVSIDGKGTGMQAFLEKLVEENPIDIRLNTKATALLTDENAVTGIVVEDETSSYEIQADVVILATGGFGSNPEMMELYAPEYADGFIFTNPGATGDGFILTEDLNVNKVGYGTMGPIAASDKKGLIPTSFMINANGQRFVNEKTTGPFSQRAVAEQPDQIAFVIADSSAEDLTPYESAVEKGTAQKYDSIEELAKGINVDVENLTKEIEAYNLAVENNQSPGFDLPVEKATPILKAPFYAQDVTIRVNGTFTSLEINGDLQVVNADGEVIDGLVAAGELTVGNVYTKRTPGGGFGISYAGNSGRAAAQTALEMIKE</sequence>
<reference evidence="1" key="1">
    <citation type="submission" date="2016-08" db="EMBL/GenBank/DDBJ databases">
        <authorList>
            <person name="Ngugi D.K."/>
            <person name="Miyake S."/>
            <person name="Stingl U."/>
        </authorList>
    </citation>
    <scope>NUCLEOTIDE SEQUENCE</scope>
    <source>
        <strain evidence="1">SCG-D08WGA-EpuloA1</strain>
    </source>
</reference>
<name>A0ACC8XH34_9FIRM</name>
<dbReference type="EMBL" id="LJHD01000163">
    <property type="protein sequence ID" value="ONI43139.1"/>
    <property type="molecule type" value="Genomic_DNA"/>
</dbReference>
<accession>A0ACC8XH34</accession>
<dbReference type="Proteomes" id="UP000188637">
    <property type="component" value="Unassembled WGS sequence"/>
</dbReference>
<gene>
    <name evidence="1" type="ORF">AN640_06640</name>
</gene>
<protein>
    <submittedName>
        <fullName evidence="1">Uncharacterized protein</fullName>
    </submittedName>
</protein>
<comment type="caution">
    <text evidence="1">The sequence shown here is derived from an EMBL/GenBank/DDBJ whole genome shotgun (WGS) entry which is preliminary data.</text>
</comment>
<organism evidence="1 2">
    <name type="scientific">Candidatus Epulonipiscium fishelsonii</name>
    <dbReference type="NCBI Taxonomy" id="77094"/>
    <lineage>
        <taxon>Bacteria</taxon>
        <taxon>Bacillati</taxon>
        <taxon>Bacillota</taxon>
        <taxon>Clostridia</taxon>
        <taxon>Lachnospirales</taxon>
        <taxon>Lachnospiraceae</taxon>
        <taxon>Candidatus Epulonipiscium</taxon>
    </lineage>
</organism>
<proteinExistence type="predicted"/>
<evidence type="ECO:0000313" key="2">
    <source>
        <dbReference type="Proteomes" id="UP000188637"/>
    </source>
</evidence>
<evidence type="ECO:0000313" key="1">
    <source>
        <dbReference type="EMBL" id="ONI43139.1"/>
    </source>
</evidence>
<keyword evidence="2" id="KW-1185">Reference proteome</keyword>